<proteinExistence type="predicted"/>
<organism evidence="1 2">
    <name type="scientific">Bagarius yarrelli</name>
    <name type="common">Goonch</name>
    <name type="synonym">Bagrus yarrelli</name>
    <dbReference type="NCBI Taxonomy" id="175774"/>
    <lineage>
        <taxon>Eukaryota</taxon>
        <taxon>Metazoa</taxon>
        <taxon>Chordata</taxon>
        <taxon>Craniata</taxon>
        <taxon>Vertebrata</taxon>
        <taxon>Euteleostomi</taxon>
        <taxon>Actinopterygii</taxon>
        <taxon>Neopterygii</taxon>
        <taxon>Teleostei</taxon>
        <taxon>Ostariophysi</taxon>
        <taxon>Siluriformes</taxon>
        <taxon>Sisoridae</taxon>
        <taxon>Sisorinae</taxon>
        <taxon>Bagarius</taxon>
    </lineage>
</organism>
<keyword evidence="2" id="KW-1185">Reference proteome</keyword>
<dbReference type="EMBL" id="VCAZ01000036">
    <property type="protein sequence ID" value="TSL75330.1"/>
    <property type="molecule type" value="Genomic_DNA"/>
</dbReference>
<evidence type="ECO:0000313" key="1">
    <source>
        <dbReference type="EMBL" id="TSL75330.1"/>
    </source>
</evidence>
<name>A0A556U170_BAGYA</name>
<dbReference type="AlphaFoldDB" id="A0A556U170"/>
<protein>
    <submittedName>
        <fullName evidence="1">Uncharacterized protein</fullName>
    </submittedName>
</protein>
<sequence>MRAEVRRGHQFMLSVAGLYRGKLGSESKPARTEETAAQFYAPWPTETANLAEMVDYRRRHKVSPPSLFVKEQPPRDVAKALLLDSSHMAERARSDR</sequence>
<comment type="caution">
    <text evidence="1">The sequence shown here is derived from an EMBL/GenBank/DDBJ whole genome shotgun (WGS) entry which is preliminary data.</text>
</comment>
<reference evidence="1 2" key="1">
    <citation type="journal article" date="2019" name="Genome Biol. Evol.">
        <title>Whole-Genome Sequencing of the Giant Devil Catfish, Bagarius yarrelli.</title>
        <authorList>
            <person name="Jiang W."/>
            <person name="Lv Y."/>
            <person name="Cheng L."/>
            <person name="Yang K."/>
            <person name="Chao B."/>
            <person name="Wang X."/>
            <person name="Li Y."/>
            <person name="Pan X."/>
            <person name="You X."/>
            <person name="Zhang Y."/>
            <person name="Yang J."/>
            <person name="Li J."/>
            <person name="Zhang X."/>
            <person name="Liu S."/>
            <person name="Sun C."/>
            <person name="Yang J."/>
            <person name="Shi Q."/>
        </authorList>
    </citation>
    <scope>NUCLEOTIDE SEQUENCE [LARGE SCALE GENOMIC DNA]</scope>
    <source>
        <strain evidence="1">JWS20170419001</strain>
        <tissue evidence="1">Muscle</tissue>
    </source>
</reference>
<evidence type="ECO:0000313" key="2">
    <source>
        <dbReference type="Proteomes" id="UP000319801"/>
    </source>
</evidence>
<accession>A0A556U170</accession>
<gene>
    <name evidence="1" type="ORF">Baya_7485</name>
</gene>
<dbReference type="Proteomes" id="UP000319801">
    <property type="component" value="Unassembled WGS sequence"/>
</dbReference>